<dbReference type="GO" id="GO:0016020">
    <property type="term" value="C:membrane"/>
    <property type="evidence" value="ECO:0007669"/>
    <property type="project" value="UniProtKB-SubCell"/>
</dbReference>
<feature type="domain" description="Rhodopsin" evidence="8">
    <location>
        <begin position="39"/>
        <end position="307"/>
    </location>
</feature>
<name>A0A6A6EEW1_9PEZI</name>
<evidence type="ECO:0000256" key="7">
    <source>
        <dbReference type="SAM" id="Phobius"/>
    </source>
</evidence>
<dbReference type="InterPro" id="IPR052337">
    <property type="entry name" value="SAT4-like"/>
</dbReference>
<feature type="region of interest" description="Disordered" evidence="6">
    <location>
        <begin position="328"/>
        <end position="369"/>
    </location>
</feature>
<evidence type="ECO:0000256" key="6">
    <source>
        <dbReference type="SAM" id="MobiDB-lite"/>
    </source>
</evidence>
<feature type="transmembrane region" description="Helical" evidence="7">
    <location>
        <begin position="238"/>
        <end position="263"/>
    </location>
</feature>
<organism evidence="9 10">
    <name type="scientific">Zopfia rhizophila CBS 207.26</name>
    <dbReference type="NCBI Taxonomy" id="1314779"/>
    <lineage>
        <taxon>Eukaryota</taxon>
        <taxon>Fungi</taxon>
        <taxon>Dikarya</taxon>
        <taxon>Ascomycota</taxon>
        <taxon>Pezizomycotina</taxon>
        <taxon>Dothideomycetes</taxon>
        <taxon>Dothideomycetes incertae sedis</taxon>
        <taxon>Zopfiaceae</taxon>
        <taxon>Zopfia</taxon>
    </lineage>
</organism>
<evidence type="ECO:0000256" key="1">
    <source>
        <dbReference type="ARBA" id="ARBA00004141"/>
    </source>
</evidence>
<proteinExistence type="inferred from homology"/>
<keyword evidence="4 7" id="KW-0472">Membrane</keyword>
<feature type="transmembrane region" description="Helical" evidence="7">
    <location>
        <begin position="117"/>
        <end position="138"/>
    </location>
</feature>
<sequence length="395" mass="44220">MATPVTQESADMLMDTQGPTAFYTTTGIFTFLNIVTVVLRFWARKKQKQPLKVDDYLIIPAFLLNMGISIAIIYGVSQHANGYPTPPMPAMSTRSLFKRTSLEQTAHVISVNNRTFFITHVLSPFSLACVKASLLFFYRRIFVTKGSKTTDWANIVIIFMIFIVFVWGFGFGFAYMFGCGTAFETYWSTAGAEVLLKCINTQMVLYATCISGFICDVIIITLPIPLVWRLQLNTHRKIAVIGIFLTGSLAVIASMIKMIWFIWQNQTPWDPRFDQMLLVSTFVFWSMVETHAALLAANLPTLRRVISSSSLDSVVRSVRSVLSLNSVRSNRSQSGPGKGSFQSIDTPRPSLPSSHANSHHGSHVGSKQDLRINAIQVERNYEVTGHDIELGRVQH</sequence>
<evidence type="ECO:0000313" key="10">
    <source>
        <dbReference type="Proteomes" id="UP000800200"/>
    </source>
</evidence>
<evidence type="ECO:0000256" key="4">
    <source>
        <dbReference type="ARBA" id="ARBA00023136"/>
    </source>
</evidence>
<dbReference type="EMBL" id="ML994619">
    <property type="protein sequence ID" value="KAF2190061.1"/>
    <property type="molecule type" value="Genomic_DNA"/>
</dbReference>
<gene>
    <name evidence="9" type="ORF">K469DRAFT_747322</name>
</gene>
<accession>A0A6A6EEW1</accession>
<evidence type="ECO:0000259" key="8">
    <source>
        <dbReference type="Pfam" id="PF20684"/>
    </source>
</evidence>
<evidence type="ECO:0000256" key="3">
    <source>
        <dbReference type="ARBA" id="ARBA00022989"/>
    </source>
</evidence>
<dbReference type="InterPro" id="IPR049326">
    <property type="entry name" value="Rhodopsin_dom_fungi"/>
</dbReference>
<dbReference type="Proteomes" id="UP000800200">
    <property type="component" value="Unassembled WGS sequence"/>
</dbReference>
<comment type="similarity">
    <text evidence="5">Belongs to the SAT4 family.</text>
</comment>
<feature type="transmembrane region" description="Helical" evidence="7">
    <location>
        <begin position="20"/>
        <end position="43"/>
    </location>
</feature>
<keyword evidence="10" id="KW-1185">Reference proteome</keyword>
<dbReference type="OrthoDB" id="5393606at2759"/>
<dbReference type="SUPFAM" id="SSF103501">
    <property type="entry name" value="Respiratory nitrate reductase 1 gamma chain"/>
    <property type="match status" value="1"/>
</dbReference>
<dbReference type="AlphaFoldDB" id="A0A6A6EEW1"/>
<evidence type="ECO:0000313" key="9">
    <source>
        <dbReference type="EMBL" id="KAF2190061.1"/>
    </source>
</evidence>
<protein>
    <recommendedName>
        <fullName evidence="8">Rhodopsin domain-containing protein</fullName>
    </recommendedName>
</protein>
<evidence type="ECO:0000256" key="2">
    <source>
        <dbReference type="ARBA" id="ARBA00022692"/>
    </source>
</evidence>
<feature type="transmembrane region" description="Helical" evidence="7">
    <location>
        <begin position="203"/>
        <end position="226"/>
    </location>
</feature>
<dbReference type="Pfam" id="PF20684">
    <property type="entry name" value="Fung_rhodopsin"/>
    <property type="match status" value="1"/>
</dbReference>
<keyword evidence="2 7" id="KW-0812">Transmembrane</keyword>
<reference evidence="9" key="1">
    <citation type="journal article" date="2020" name="Stud. Mycol.">
        <title>101 Dothideomycetes genomes: a test case for predicting lifestyles and emergence of pathogens.</title>
        <authorList>
            <person name="Haridas S."/>
            <person name="Albert R."/>
            <person name="Binder M."/>
            <person name="Bloem J."/>
            <person name="Labutti K."/>
            <person name="Salamov A."/>
            <person name="Andreopoulos B."/>
            <person name="Baker S."/>
            <person name="Barry K."/>
            <person name="Bills G."/>
            <person name="Bluhm B."/>
            <person name="Cannon C."/>
            <person name="Castanera R."/>
            <person name="Culley D."/>
            <person name="Daum C."/>
            <person name="Ezra D."/>
            <person name="Gonzalez J."/>
            <person name="Henrissat B."/>
            <person name="Kuo A."/>
            <person name="Liang C."/>
            <person name="Lipzen A."/>
            <person name="Lutzoni F."/>
            <person name="Magnuson J."/>
            <person name="Mondo S."/>
            <person name="Nolan M."/>
            <person name="Ohm R."/>
            <person name="Pangilinan J."/>
            <person name="Park H.-J."/>
            <person name="Ramirez L."/>
            <person name="Alfaro M."/>
            <person name="Sun H."/>
            <person name="Tritt A."/>
            <person name="Yoshinaga Y."/>
            <person name="Zwiers L.-H."/>
            <person name="Turgeon B."/>
            <person name="Goodwin S."/>
            <person name="Spatafora J."/>
            <person name="Crous P."/>
            <person name="Grigoriev I."/>
        </authorList>
    </citation>
    <scope>NUCLEOTIDE SEQUENCE</scope>
    <source>
        <strain evidence="9">CBS 207.26</strain>
    </source>
</reference>
<feature type="transmembrane region" description="Helical" evidence="7">
    <location>
        <begin position="55"/>
        <end position="76"/>
    </location>
</feature>
<dbReference type="PANTHER" id="PTHR33048">
    <property type="entry name" value="PTH11-LIKE INTEGRAL MEMBRANE PROTEIN (AFU_ORTHOLOGUE AFUA_5G11245)"/>
    <property type="match status" value="1"/>
</dbReference>
<keyword evidence="3 7" id="KW-1133">Transmembrane helix</keyword>
<comment type="subcellular location">
    <subcellularLocation>
        <location evidence="1">Membrane</location>
        <topology evidence="1">Multi-pass membrane protein</topology>
    </subcellularLocation>
</comment>
<feature type="compositionally biased region" description="Polar residues" evidence="6">
    <location>
        <begin position="340"/>
        <end position="356"/>
    </location>
</feature>
<dbReference type="PANTHER" id="PTHR33048:SF157">
    <property type="entry name" value="INTEGRAL MEMBRANE PROTEIN"/>
    <property type="match status" value="1"/>
</dbReference>
<dbReference type="InterPro" id="IPR036197">
    <property type="entry name" value="NarG-like_sf"/>
</dbReference>
<evidence type="ECO:0000256" key="5">
    <source>
        <dbReference type="ARBA" id="ARBA00038359"/>
    </source>
</evidence>
<feature type="transmembrane region" description="Helical" evidence="7">
    <location>
        <begin position="275"/>
        <end position="297"/>
    </location>
</feature>
<feature type="transmembrane region" description="Helical" evidence="7">
    <location>
        <begin position="150"/>
        <end position="183"/>
    </location>
</feature>